<proteinExistence type="predicted"/>
<accession>A0A562S2D1</accession>
<evidence type="ECO:0000313" key="2">
    <source>
        <dbReference type="Proteomes" id="UP000318307"/>
    </source>
</evidence>
<dbReference type="AlphaFoldDB" id="A0A562S2D1"/>
<organism evidence="1 2">
    <name type="scientific">Desulfobotulus alkaliphilus</name>
    <dbReference type="NCBI Taxonomy" id="622671"/>
    <lineage>
        <taxon>Bacteria</taxon>
        <taxon>Pseudomonadati</taxon>
        <taxon>Thermodesulfobacteriota</taxon>
        <taxon>Desulfobacteria</taxon>
        <taxon>Desulfobacterales</taxon>
        <taxon>Desulfobacteraceae</taxon>
        <taxon>Desulfobotulus</taxon>
    </lineage>
</organism>
<gene>
    <name evidence="1" type="ORF">LZ24_00574</name>
</gene>
<evidence type="ECO:0000313" key="1">
    <source>
        <dbReference type="EMBL" id="TWI75527.1"/>
    </source>
</evidence>
<sequence>MAVCKGTEKIMTLYSYGISGMGDRVFPSDPLYSHLLPAGTDLDTDIQCGVFLKGVAHFLNEHLGAIEGIYGEKIEKIHIVLEKHGAFYHPCRVLINERAGQPLVVNGAVSEAGIRTMATEIKALGKLKNKAVRGIPEVYFSGEGELEGGKRASFFSAPWFEGFCEFHWSGLKNGSLEMQVWQDDGSRSALQEKEVSDLFRQAASILTQAYDFNTFDQIFPWHHAAGDFVVCPDSDRLDVRLITVRQYTSLISMDSEEADLSDKLEGLFHFLWNMLLRMRLDRSDGVGELVWAPDYVLAPCIAGFFEGLSEKYPDSKEMAMVREALPEIVRSMGRDHLFSAHGDLLSAYNPMAPEIVLIKKNLRVHSDGVFEAICEDKKNR</sequence>
<name>A0A562S2D1_9BACT</name>
<protein>
    <submittedName>
        <fullName evidence="1">Uncharacterized protein</fullName>
    </submittedName>
</protein>
<reference evidence="1 2" key="1">
    <citation type="submission" date="2019-07" db="EMBL/GenBank/DDBJ databases">
        <title>Genome sequencing of 100 strains of the haloalkaliphilic chemolithoautotrophic sulfur-oxidizing bacterium Thioalkalivibrio.</title>
        <authorList>
            <person name="Muyzer G."/>
        </authorList>
    </citation>
    <scope>NUCLEOTIDE SEQUENCE [LARGE SCALE GENOMIC DNA]</scope>
    <source>
        <strain evidence="1 2">ASO4-4</strain>
    </source>
</reference>
<dbReference type="EMBL" id="VLLC01000003">
    <property type="protein sequence ID" value="TWI75527.1"/>
    <property type="molecule type" value="Genomic_DNA"/>
</dbReference>
<keyword evidence="2" id="KW-1185">Reference proteome</keyword>
<comment type="caution">
    <text evidence="1">The sequence shown here is derived from an EMBL/GenBank/DDBJ whole genome shotgun (WGS) entry which is preliminary data.</text>
</comment>
<dbReference type="Proteomes" id="UP000318307">
    <property type="component" value="Unassembled WGS sequence"/>
</dbReference>